<keyword evidence="4" id="KW-0677">Repeat</keyword>
<keyword evidence="5 8" id="KW-0863">Zinc-finger</keyword>
<evidence type="ECO:0000256" key="3">
    <source>
        <dbReference type="ARBA" id="ARBA00022723"/>
    </source>
</evidence>
<dbReference type="SMART" id="SM00355">
    <property type="entry name" value="ZnF_C2H2"/>
    <property type="match status" value="6"/>
</dbReference>
<dbReference type="SUPFAM" id="SSF56104">
    <property type="entry name" value="SAICAR synthase-like"/>
    <property type="match status" value="1"/>
</dbReference>
<protein>
    <submittedName>
        <fullName evidence="11">Sur1p</fullName>
    </submittedName>
</protein>
<dbReference type="GO" id="GO:0000981">
    <property type="term" value="F:DNA-binding transcription factor activity, RNA polymerase II-specific"/>
    <property type="evidence" value="ECO:0007669"/>
    <property type="project" value="UniProtKB-ARBA"/>
</dbReference>
<dbReference type="Gene3D" id="3.30.160.60">
    <property type="entry name" value="Classic Zinc Finger"/>
    <property type="match status" value="6"/>
</dbReference>
<evidence type="ECO:0000256" key="9">
    <source>
        <dbReference type="SAM" id="MobiDB-lite"/>
    </source>
</evidence>
<evidence type="ECO:0000256" key="2">
    <source>
        <dbReference type="ARBA" id="ARBA00022679"/>
    </source>
</evidence>
<dbReference type="Pfam" id="PF00096">
    <property type="entry name" value="zf-C2H2"/>
    <property type="match status" value="3"/>
</dbReference>
<evidence type="ECO:0000256" key="5">
    <source>
        <dbReference type="ARBA" id="ARBA00022771"/>
    </source>
</evidence>
<evidence type="ECO:0000259" key="10">
    <source>
        <dbReference type="PROSITE" id="PS50157"/>
    </source>
</evidence>
<dbReference type="STRING" id="2020962.A0A2N1JGV0"/>
<dbReference type="PROSITE" id="PS50157">
    <property type="entry name" value="ZINC_FINGER_C2H2_2"/>
    <property type="match status" value="5"/>
</dbReference>
<keyword evidence="12" id="KW-1185">Reference proteome</keyword>
<dbReference type="PROSITE" id="PS00028">
    <property type="entry name" value="ZINC_FINGER_C2H2_1"/>
    <property type="match status" value="5"/>
</dbReference>
<dbReference type="OrthoDB" id="3437960at2759"/>
<dbReference type="InterPro" id="IPR038286">
    <property type="entry name" value="IPK_sf"/>
</dbReference>
<keyword evidence="3" id="KW-0479">Metal-binding</keyword>
<dbReference type="FunFam" id="3.30.160.60:FF:002343">
    <property type="entry name" value="Zinc finger protein 33A"/>
    <property type="match status" value="2"/>
</dbReference>
<dbReference type="PANTHER" id="PTHR14003">
    <property type="entry name" value="TRANSCRIPTIONAL REPRESSOR PROTEIN YY"/>
    <property type="match status" value="1"/>
</dbReference>
<dbReference type="EMBL" id="KZ454987">
    <property type="protein sequence ID" value="PKI85765.1"/>
    <property type="molecule type" value="Genomic_DNA"/>
</dbReference>
<dbReference type="GO" id="GO:0031519">
    <property type="term" value="C:PcG protein complex"/>
    <property type="evidence" value="ECO:0007669"/>
    <property type="project" value="TreeGrafter"/>
</dbReference>
<evidence type="ECO:0000313" key="12">
    <source>
        <dbReference type="Proteomes" id="UP000232875"/>
    </source>
</evidence>
<gene>
    <name evidence="11" type="primary">SUR1</name>
    <name evidence="11" type="ORF">MVES_000722</name>
</gene>
<dbReference type="InterPro" id="IPR005522">
    <property type="entry name" value="IPK"/>
</dbReference>
<dbReference type="SUPFAM" id="SSF57667">
    <property type="entry name" value="beta-beta-alpha zinc fingers"/>
    <property type="match status" value="3"/>
</dbReference>
<evidence type="ECO:0000256" key="6">
    <source>
        <dbReference type="ARBA" id="ARBA00022777"/>
    </source>
</evidence>
<feature type="domain" description="C2H2-type" evidence="10">
    <location>
        <begin position="234"/>
        <end position="261"/>
    </location>
</feature>
<proteinExistence type="inferred from homology"/>
<accession>A0A2N1JGV0</accession>
<evidence type="ECO:0000256" key="8">
    <source>
        <dbReference type="PROSITE-ProRule" id="PRU00042"/>
    </source>
</evidence>
<keyword evidence="2" id="KW-0808">Transferase</keyword>
<dbReference type="GO" id="GO:0000785">
    <property type="term" value="C:chromatin"/>
    <property type="evidence" value="ECO:0007669"/>
    <property type="project" value="TreeGrafter"/>
</dbReference>
<feature type="compositionally biased region" description="Low complexity" evidence="9">
    <location>
        <begin position="76"/>
        <end position="99"/>
    </location>
</feature>
<evidence type="ECO:0000256" key="1">
    <source>
        <dbReference type="ARBA" id="ARBA00007374"/>
    </source>
</evidence>
<dbReference type="GO" id="GO:0005667">
    <property type="term" value="C:transcription regulator complex"/>
    <property type="evidence" value="ECO:0007669"/>
    <property type="project" value="TreeGrafter"/>
</dbReference>
<dbReference type="InterPro" id="IPR036236">
    <property type="entry name" value="Znf_C2H2_sf"/>
</dbReference>
<dbReference type="AlphaFoldDB" id="A0A2N1JGV0"/>
<keyword evidence="6" id="KW-0418">Kinase</keyword>
<feature type="domain" description="C2H2-type" evidence="10">
    <location>
        <begin position="267"/>
        <end position="301"/>
    </location>
</feature>
<feature type="domain" description="C2H2-type" evidence="10">
    <location>
        <begin position="302"/>
        <end position="329"/>
    </location>
</feature>
<dbReference type="InterPro" id="IPR013087">
    <property type="entry name" value="Znf_C2H2_type"/>
</dbReference>
<dbReference type="Pfam" id="PF03770">
    <property type="entry name" value="IPK"/>
    <property type="match status" value="1"/>
</dbReference>
<evidence type="ECO:0000256" key="7">
    <source>
        <dbReference type="ARBA" id="ARBA00022833"/>
    </source>
</evidence>
<evidence type="ECO:0000313" key="11">
    <source>
        <dbReference type="EMBL" id="PKI85765.1"/>
    </source>
</evidence>
<dbReference type="GO" id="GO:0000978">
    <property type="term" value="F:RNA polymerase II cis-regulatory region sequence-specific DNA binding"/>
    <property type="evidence" value="ECO:0007669"/>
    <property type="project" value="TreeGrafter"/>
</dbReference>
<dbReference type="GO" id="GO:0032958">
    <property type="term" value="P:inositol phosphate biosynthetic process"/>
    <property type="evidence" value="ECO:0007669"/>
    <property type="project" value="InterPro"/>
</dbReference>
<dbReference type="GO" id="GO:0008270">
    <property type="term" value="F:zinc ion binding"/>
    <property type="evidence" value="ECO:0007669"/>
    <property type="project" value="UniProtKB-KW"/>
</dbReference>
<dbReference type="FunFam" id="3.30.160.60:FF:000125">
    <property type="entry name" value="Putative zinc finger protein 143"/>
    <property type="match status" value="1"/>
</dbReference>
<comment type="similarity">
    <text evidence="1">Belongs to the inositol phosphokinase (IPK) family.</text>
</comment>
<sequence length="599" mass="67235">MTDRVPNRQNLGTLAWSGENLHQPTSGQVLFCVRAWITNQAESIAMMDHAAGHVNRLLHGQTANMEPGNSSRDEQNSLTSSQFNSSSSTPLTSHHSSDTPMYKPPAFRCQWANCCTEVSSLEALTEHVQRAHLSKDAEAPERTTPFTPAWPQALLNANWGMDWASDSANTPLMCSTPTPTEHASSSLAPRWKKEVRPAAAEQKFLANFALPDEKDLLSLEPTCLCAPGEGKKKHPCGWEDCNESFDTHTELTDHLANQHVGCGRKEYECRWVGCKRAAEGRKFHQKQKVLRHIQTHTGDRPYVCPLCQKRFSEMNTLTQHIRIHTKERPYKCDFPGCDKSFSVAGSLTIHKRTHTGYKPFKCPFPDCDKEFSESSNLNKHMRVHRGEKFSRDTKKYMKGKTTPFLLKKVPCGGIANEQGAWYLGWESDHAVGTIQLFNAPAYVVLQNLLYTYVHPNVCDIKLGRVLYDETDQHVCPAKRERMQRKARETTSGTFGVRVIGWCAWDGSAYRNVAKAPGRAARTKDDMRALLAEAFSLAQHSPQRVEQLAQHILPQLIKLRQNLAQVPVLLRGASVLIVTEGDDAALVRRLKASSEKDSQI</sequence>
<feature type="compositionally biased region" description="Polar residues" evidence="9">
    <location>
        <begin position="61"/>
        <end position="70"/>
    </location>
</feature>
<feature type="domain" description="C2H2-type" evidence="10">
    <location>
        <begin position="360"/>
        <end position="389"/>
    </location>
</feature>
<organism evidence="11 12">
    <name type="scientific">Malassezia vespertilionis</name>
    <dbReference type="NCBI Taxonomy" id="2020962"/>
    <lineage>
        <taxon>Eukaryota</taxon>
        <taxon>Fungi</taxon>
        <taxon>Dikarya</taxon>
        <taxon>Basidiomycota</taxon>
        <taxon>Ustilaginomycotina</taxon>
        <taxon>Malasseziomycetes</taxon>
        <taxon>Malasseziales</taxon>
        <taxon>Malasseziaceae</taxon>
        <taxon>Malassezia</taxon>
    </lineage>
</organism>
<dbReference type="Proteomes" id="UP000232875">
    <property type="component" value="Unassembled WGS sequence"/>
</dbReference>
<dbReference type="GO" id="GO:0016301">
    <property type="term" value="F:kinase activity"/>
    <property type="evidence" value="ECO:0007669"/>
    <property type="project" value="UniProtKB-KW"/>
</dbReference>
<reference evidence="11 12" key="1">
    <citation type="submission" date="2017-10" db="EMBL/GenBank/DDBJ databases">
        <title>A novel species of cold-tolerant Malassezia isolated from bats.</title>
        <authorList>
            <person name="Lorch J.M."/>
            <person name="Palmer J.M."/>
            <person name="Vanderwolf K.J."/>
            <person name="Schmidt K.Z."/>
            <person name="Verant M.L."/>
            <person name="Weller T.J."/>
            <person name="Blehert D.S."/>
        </authorList>
    </citation>
    <scope>NUCLEOTIDE SEQUENCE [LARGE SCALE GENOMIC DNA]</scope>
    <source>
        <strain evidence="11 12">NWHC:44797-103</strain>
    </source>
</reference>
<evidence type="ECO:0000256" key="4">
    <source>
        <dbReference type="ARBA" id="ARBA00022737"/>
    </source>
</evidence>
<keyword evidence="7" id="KW-0862">Zinc</keyword>
<name>A0A2N1JGV0_9BASI</name>
<feature type="domain" description="C2H2-type" evidence="10">
    <location>
        <begin position="330"/>
        <end position="359"/>
    </location>
</feature>
<dbReference type="PANTHER" id="PTHR14003:SF19">
    <property type="entry name" value="YY2 TRANSCRIPTION FACTOR"/>
    <property type="match status" value="1"/>
</dbReference>
<feature type="region of interest" description="Disordered" evidence="9">
    <location>
        <begin position="61"/>
        <end position="99"/>
    </location>
</feature>
<dbReference type="Gene3D" id="3.30.470.160">
    <property type="entry name" value="Inositol polyphosphate kinase"/>
    <property type="match status" value="1"/>
</dbReference>